<dbReference type="SUPFAM" id="SSF57997">
    <property type="entry name" value="Tropomyosin"/>
    <property type="match status" value="2"/>
</dbReference>
<dbReference type="AlphaFoldDB" id="A0AAU8JCG8"/>
<dbReference type="Gene3D" id="3.40.50.300">
    <property type="entry name" value="P-loop containing nucleotide triphosphate hydrolases"/>
    <property type="match status" value="1"/>
</dbReference>
<protein>
    <submittedName>
        <fullName evidence="2">Chromosome partitioning protein ParA</fullName>
    </submittedName>
</protein>
<feature type="region of interest" description="Disordered" evidence="1">
    <location>
        <begin position="422"/>
        <end position="503"/>
    </location>
</feature>
<name>A0AAU8JCG8_9CYAN</name>
<proteinExistence type="predicted"/>
<dbReference type="Gene3D" id="1.10.287.1490">
    <property type="match status" value="1"/>
</dbReference>
<dbReference type="SUPFAM" id="SSF52540">
    <property type="entry name" value="P-loop containing nucleoside triphosphate hydrolases"/>
    <property type="match status" value="1"/>
</dbReference>
<evidence type="ECO:0000256" key="1">
    <source>
        <dbReference type="SAM" id="MobiDB-lite"/>
    </source>
</evidence>
<organism evidence="2">
    <name type="scientific">Planktothricoides raciborskii GIHE-MW2</name>
    <dbReference type="NCBI Taxonomy" id="2792601"/>
    <lineage>
        <taxon>Bacteria</taxon>
        <taxon>Bacillati</taxon>
        <taxon>Cyanobacteriota</taxon>
        <taxon>Cyanophyceae</taxon>
        <taxon>Oscillatoriophycideae</taxon>
        <taxon>Oscillatoriales</taxon>
        <taxon>Oscillatoriaceae</taxon>
        <taxon>Planktothricoides</taxon>
    </lineage>
</organism>
<gene>
    <name evidence="2" type="ORF">ABWT76_005209</name>
</gene>
<sequence length="723" mass="84255">MEKHNIQNSQVLIITSMHRSGSSLTASLLQSAGLHIGRRLMGAAEANIKGHFENLDFWSLHQKVLKSQGANEEGWTLQDQIQVDDYYREEAKNIVTKNAISGLWGWKDPRTTLFLEFWANLLPEANFLLLFRYPWEVVSSLYRKGQPYAIFQEQPELAIKFWLHYNQKILNFSNSFPQRCFLVSLNNFLQHTQPFIDALNQKFRINLSIPNPTIYQPSLLHRQNSEGHRASLINHYYPEAIALYQELEARAWQLTDAPDTSWQEKLKSSPYRIWAFQDWVKVGNLQGENQKLQQELGQTKSQLHQTQAELGQTQSQLHQTQAELGQTQSQLHQTQEELGQTQSQLHQTQEELGQTQSQLHQTQEELGQTQSQLHQTQEELGQTQSQLEERQTQLYQTEAMLSQYQSHLQQVETLLEQSQTQLHQKTEELEKTQGQLHQTQEELGQTQSQLHQTQAELGQTQSQLHQTQAELGQTQSQLHETEEKLGQTQSQLHQTEEVLEQSQAQLHETEAVLEQSVTQLQQKTQELQQSQSQLHQVQEELERSQSQQQQIKQEEQQAKSELAQTRSKLEEVQTQLYQTEAMLTEYQSHRQQTESALERSLSQLQETRSELERYKTEFERSRLEETLASAAENDEQMQYNLLLWDGWQAYRNGDMNKMAHCLQQSLKFTSLSRTETILNWLENFSRFSSENGYQLDIQELTNLAEWQQLVRRLTAAKSLIAIK</sequence>
<dbReference type="InterPro" id="IPR027417">
    <property type="entry name" value="P-loop_NTPase"/>
</dbReference>
<feature type="region of interest" description="Disordered" evidence="1">
    <location>
        <begin position="535"/>
        <end position="565"/>
    </location>
</feature>
<dbReference type="PANTHER" id="PTHR23159:SF31">
    <property type="entry name" value="CENTROSOME-ASSOCIATED PROTEIN CEP250 ISOFORM X1"/>
    <property type="match status" value="1"/>
</dbReference>
<dbReference type="RefSeq" id="WP_354635209.1">
    <property type="nucleotide sequence ID" value="NZ_CP159837.1"/>
</dbReference>
<evidence type="ECO:0000313" key="2">
    <source>
        <dbReference type="EMBL" id="XCM36448.1"/>
    </source>
</evidence>
<dbReference type="EMBL" id="CP159837">
    <property type="protein sequence ID" value="XCM36448.1"/>
    <property type="molecule type" value="Genomic_DNA"/>
</dbReference>
<accession>A0AAU8JCG8</accession>
<feature type="region of interest" description="Disordered" evidence="1">
    <location>
        <begin position="296"/>
        <end position="388"/>
    </location>
</feature>
<dbReference type="PANTHER" id="PTHR23159">
    <property type="entry name" value="CENTROSOMAL PROTEIN 2"/>
    <property type="match status" value="1"/>
</dbReference>
<reference evidence="2" key="1">
    <citation type="submission" date="2024-07" db="EMBL/GenBank/DDBJ databases">
        <authorList>
            <person name="Kim Y.J."/>
            <person name="Jeong J.Y."/>
        </authorList>
    </citation>
    <scope>NUCLEOTIDE SEQUENCE</scope>
    <source>
        <strain evidence="2">GIHE-MW2</strain>
    </source>
</reference>
<feature type="compositionally biased region" description="Polar residues" evidence="1">
    <location>
        <begin position="432"/>
        <end position="478"/>
    </location>
</feature>